<evidence type="ECO:0000313" key="2">
    <source>
        <dbReference type="EMBL" id="AZZ65312.1"/>
    </source>
</evidence>
<dbReference type="Pfam" id="PF04296">
    <property type="entry name" value="YlxR"/>
    <property type="match status" value="1"/>
</dbReference>
<evidence type="ECO:0000259" key="1">
    <source>
        <dbReference type="Pfam" id="PF04296"/>
    </source>
</evidence>
<dbReference type="InterPro" id="IPR007393">
    <property type="entry name" value="YlxR_dom"/>
</dbReference>
<name>A0A3T0TT93_9BACT</name>
<dbReference type="EMBL" id="CP033058">
    <property type="protein sequence ID" value="AZZ65312.1"/>
    <property type="molecule type" value="Genomic_DNA"/>
</dbReference>
<dbReference type="Proteomes" id="UP000256585">
    <property type="component" value="Chromosome"/>
</dbReference>
<sequence length="98" mass="11845">MKIDKNYLRKSIVDGKIYPVQELIRFAKFNNNFYFDPNFELGGRGAYCLKSKDQIETLFRKKLLNKAFRQNIDPEIYEKLRKEVNLWVNKEIVKEHLM</sequence>
<dbReference type="InterPro" id="IPR037465">
    <property type="entry name" value="YlxR"/>
</dbReference>
<accession>A0A3T0TT93</accession>
<dbReference type="PANTHER" id="PTHR34215:SF1">
    <property type="entry name" value="YLXR DOMAIN-CONTAINING PROTEIN"/>
    <property type="match status" value="1"/>
</dbReference>
<dbReference type="RefSeq" id="WP_116171869.1">
    <property type="nucleotide sequence ID" value="NZ_CP033058.2"/>
</dbReference>
<dbReference type="Gene3D" id="3.30.1230.10">
    <property type="entry name" value="YlxR-like"/>
    <property type="match status" value="1"/>
</dbReference>
<dbReference type="KEGG" id="mphc:DMC14_000655"/>
<keyword evidence="3" id="KW-1185">Reference proteome</keyword>
<dbReference type="OrthoDB" id="398624at2"/>
<evidence type="ECO:0000313" key="3">
    <source>
        <dbReference type="Proteomes" id="UP000256585"/>
    </source>
</evidence>
<organism evidence="2 3">
    <name type="scientific">Metamycoplasma phocicerebrale</name>
    <dbReference type="NCBI Taxonomy" id="142649"/>
    <lineage>
        <taxon>Bacteria</taxon>
        <taxon>Bacillati</taxon>
        <taxon>Mycoplasmatota</taxon>
        <taxon>Mycoplasmoidales</taxon>
        <taxon>Metamycoplasmataceae</taxon>
        <taxon>Metamycoplasma</taxon>
    </lineage>
</organism>
<protein>
    <submittedName>
        <fullName evidence="2">DUF448 domain-containing protein</fullName>
    </submittedName>
</protein>
<dbReference type="SUPFAM" id="SSF64376">
    <property type="entry name" value="YlxR-like"/>
    <property type="match status" value="1"/>
</dbReference>
<dbReference type="InterPro" id="IPR035931">
    <property type="entry name" value="YlxR-like_sf"/>
</dbReference>
<proteinExistence type="predicted"/>
<reference evidence="2" key="1">
    <citation type="submission" date="2019-03" db="EMBL/GenBank/DDBJ databases">
        <title>Draft Sequence and Annotation of the Mycoplasma phocicerebrale Strain 1049T Genome.</title>
        <authorList>
            <person name="Frasca S.Jr."/>
            <person name="Kutish G.F."/>
            <person name="Castellanos Gell J."/>
            <person name="Michaels D.L."/>
            <person name="Brown D.R."/>
        </authorList>
    </citation>
    <scope>NUCLEOTIDE SEQUENCE</scope>
    <source>
        <strain evidence="2">1049</strain>
    </source>
</reference>
<gene>
    <name evidence="2" type="ORF">DMC14_000655</name>
</gene>
<dbReference type="PANTHER" id="PTHR34215">
    <property type="entry name" value="BLL0784 PROTEIN"/>
    <property type="match status" value="1"/>
</dbReference>
<feature type="domain" description="YlxR" evidence="1">
    <location>
        <begin position="9"/>
        <end position="81"/>
    </location>
</feature>
<dbReference type="AlphaFoldDB" id="A0A3T0TT93"/>